<comment type="caution">
    <text evidence="2">The sequence shown here is derived from an EMBL/GenBank/DDBJ whole genome shotgun (WGS) entry which is preliminary data.</text>
</comment>
<dbReference type="Pfam" id="PF06028">
    <property type="entry name" value="DUF915"/>
    <property type="match status" value="1"/>
</dbReference>
<gene>
    <name evidence="2" type="ORF">BCAMP_08686</name>
</gene>
<dbReference type="EMBL" id="AODH01000035">
    <property type="protein sequence ID" value="EUJ38618.1"/>
    <property type="molecule type" value="Genomic_DNA"/>
</dbReference>
<dbReference type="STRING" id="1265861.BCAMP_08686"/>
<evidence type="ECO:0000313" key="3">
    <source>
        <dbReference type="Proteomes" id="UP000019243"/>
    </source>
</evidence>
<dbReference type="Proteomes" id="UP000019243">
    <property type="component" value="Unassembled WGS sequence"/>
</dbReference>
<keyword evidence="1" id="KW-0732">Signal</keyword>
<feature type="signal peptide" evidence="1">
    <location>
        <begin position="1"/>
        <end position="26"/>
    </location>
</feature>
<sequence>MFKQFKLVLISCLLVGLVGCHTVSHSKNTQGTLTSKSIAPIILVPGTNGRATDFDAFIKNIGAFYNYTPHVLRLIVHPDHQLSYLDKPLPITTTRPFIVIAFEDSSEDGTLTQSAWLHTALTAIHTDYDYSNFAAVGYSNGGLVLTHLLEQYPQSPFKMTDLITIATPFNDLSLVDNGESAFIDHPPLVTETLSFLIAHQQTLPPELNYLNITGDVAANHLSDQVVPVNSALSGRLIYRNIANYREKIFIGPQYSHQHILSDSLVQQALMSYIDDETKTDTN</sequence>
<dbReference type="AlphaFoldDB" id="W7CZZ1"/>
<dbReference type="OrthoDB" id="2157689at2"/>
<proteinExistence type="predicted"/>
<dbReference type="GO" id="GO:0016787">
    <property type="term" value="F:hydrolase activity"/>
    <property type="evidence" value="ECO:0007669"/>
    <property type="project" value="UniProtKB-KW"/>
</dbReference>
<feature type="chain" id="PRO_5004890239" evidence="1">
    <location>
        <begin position="27"/>
        <end position="282"/>
    </location>
</feature>
<name>W7CZZ1_9LIST</name>
<reference evidence="2 3" key="1">
    <citation type="submission" date="2012-12" db="EMBL/GenBank/DDBJ databases">
        <title>Novel taxa of Listeriaceae from agricultural environments in the United States.</title>
        <authorList>
            <person name="den Bakker H.C."/>
            <person name="Allred A."/>
            <person name="Warchocki S."/>
            <person name="Wright E.M."/>
            <person name="Burrell A."/>
            <person name="Nightingale K.K."/>
            <person name="Kephart D."/>
            <person name="Wiedmann M."/>
        </authorList>
    </citation>
    <scope>NUCLEOTIDE SEQUENCE [LARGE SCALE GENOMIC DNA]</scope>
    <source>
        <strain evidence="2 3">FSL F6-1037</strain>
    </source>
</reference>
<dbReference type="InterPro" id="IPR029058">
    <property type="entry name" value="AB_hydrolase_fold"/>
</dbReference>
<dbReference type="Gene3D" id="3.40.50.1820">
    <property type="entry name" value="alpha/beta hydrolase"/>
    <property type="match status" value="1"/>
</dbReference>
<protein>
    <submittedName>
        <fullName evidence="2">Alpha/beta hydrolase</fullName>
    </submittedName>
</protein>
<evidence type="ECO:0000313" key="2">
    <source>
        <dbReference type="EMBL" id="EUJ38618.1"/>
    </source>
</evidence>
<dbReference type="PROSITE" id="PS51257">
    <property type="entry name" value="PROKAR_LIPOPROTEIN"/>
    <property type="match status" value="1"/>
</dbReference>
<evidence type="ECO:0000256" key="1">
    <source>
        <dbReference type="SAM" id="SignalP"/>
    </source>
</evidence>
<dbReference type="InterPro" id="IPR010315">
    <property type="entry name" value="DUF915_hydro-like"/>
</dbReference>
<organism evidence="2 3">
    <name type="scientific">Brochothrix campestris FSL F6-1037</name>
    <dbReference type="NCBI Taxonomy" id="1265861"/>
    <lineage>
        <taxon>Bacteria</taxon>
        <taxon>Bacillati</taxon>
        <taxon>Bacillota</taxon>
        <taxon>Bacilli</taxon>
        <taxon>Bacillales</taxon>
        <taxon>Listeriaceae</taxon>
        <taxon>Brochothrix</taxon>
    </lineage>
</organism>
<dbReference type="SUPFAM" id="SSF53474">
    <property type="entry name" value="alpha/beta-Hydrolases"/>
    <property type="match status" value="1"/>
</dbReference>
<keyword evidence="3" id="KW-1185">Reference proteome</keyword>
<keyword evidence="2" id="KW-0378">Hydrolase</keyword>
<dbReference type="RefSeq" id="WP_035314921.1">
    <property type="nucleotide sequence ID" value="NZ_AODH01000035.1"/>
</dbReference>
<accession>W7CZZ1</accession>